<dbReference type="AlphaFoldDB" id="A0A511SX85"/>
<evidence type="ECO:0000313" key="3">
    <source>
        <dbReference type="EMBL" id="SET59433.1"/>
    </source>
</evidence>
<feature type="transmembrane region" description="Helical" evidence="1">
    <location>
        <begin position="432"/>
        <end position="450"/>
    </location>
</feature>
<feature type="transmembrane region" description="Helical" evidence="1">
    <location>
        <begin position="156"/>
        <end position="181"/>
    </location>
</feature>
<dbReference type="EMBL" id="BJXR01000014">
    <property type="protein sequence ID" value="GEN06072.1"/>
    <property type="molecule type" value="Genomic_DNA"/>
</dbReference>
<feature type="transmembrane region" description="Helical" evidence="1">
    <location>
        <begin position="232"/>
        <end position="251"/>
    </location>
</feature>
<organism evidence="2 5">
    <name type="scientific">Myxococcus fulvus</name>
    <dbReference type="NCBI Taxonomy" id="33"/>
    <lineage>
        <taxon>Bacteria</taxon>
        <taxon>Pseudomonadati</taxon>
        <taxon>Myxococcota</taxon>
        <taxon>Myxococcia</taxon>
        <taxon>Myxococcales</taxon>
        <taxon>Cystobacterineae</taxon>
        <taxon>Myxococcaceae</taxon>
        <taxon>Myxococcus</taxon>
    </lineage>
</organism>
<keyword evidence="1" id="KW-0812">Transmembrane</keyword>
<proteinExistence type="predicted"/>
<keyword evidence="4" id="KW-1185">Reference proteome</keyword>
<dbReference type="OrthoDB" id="9928429at2"/>
<dbReference type="Proteomes" id="UP000321514">
    <property type="component" value="Unassembled WGS sequence"/>
</dbReference>
<feature type="transmembrane region" description="Helical" evidence="1">
    <location>
        <begin position="193"/>
        <end position="220"/>
    </location>
</feature>
<reference evidence="2 5" key="2">
    <citation type="submission" date="2019-07" db="EMBL/GenBank/DDBJ databases">
        <title>Whole genome shotgun sequence of Myxococcus fulvus NBRC 100333.</title>
        <authorList>
            <person name="Hosoyama A."/>
            <person name="Uohara A."/>
            <person name="Ohji S."/>
            <person name="Ichikawa N."/>
        </authorList>
    </citation>
    <scope>NUCLEOTIDE SEQUENCE [LARGE SCALE GENOMIC DNA]</scope>
    <source>
        <strain evidence="2 5">NBRC 100333</strain>
    </source>
</reference>
<evidence type="ECO:0000313" key="5">
    <source>
        <dbReference type="Proteomes" id="UP000321514"/>
    </source>
</evidence>
<dbReference type="STRING" id="1334629.MFUL124B02_35320"/>
<sequence>MAESPPLASDAPALPDARVASRRERGVVFAASFLFLLVLEAGLRRFTLDGLRFQAWSSERMMQTLSLRELRDEPLRSLWYLHIQPPLLDVLRATLAMFQGSLDDLALVDAVDRWTYVVWALVFAGTVTLVHAWVFQVAGRRFARVAAVLMALHPGTLAFATLLDSTAASALAFLWFCFELWRFPREDGSIARLAAASLVLFFLRSIFQWPFFPLVALCLALRGASARSVGRYLVVVTLFAGPYVAKQLALFNTSMTSSFDGLNFCRAIGLGEPDLGAVRLPDNVLPRSLPSPASAAVLRTDEKLGGYYNYNHLDALRYSVGLKYVCRRALVERPLSATLASFAQNAVMYGVPSSRYQPNVLVDRLPWRVPLDFVFSSPVLWVLVLLAGARAVREMKRRVDWLQVAGLVLPVLFVVSVSVLFEKGENMRFKYFIEPVLLVFLCAQAARLTARAPARSPTHAVSPGPGDGSVAR</sequence>
<feature type="transmembrane region" description="Helical" evidence="1">
    <location>
        <begin position="116"/>
        <end position="135"/>
    </location>
</feature>
<feature type="transmembrane region" description="Helical" evidence="1">
    <location>
        <begin position="26"/>
        <end position="43"/>
    </location>
</feature>
<protein>
    <recommendedName>
        <fullName evidence="6">Glycosyltransferase RgtA/B/C/D-like domain-containing protein</fullName>
    </recommendedName>
</protein>
<evidence type="ECO:0000313" key="2">
    <source>
        <dbReference type="EMBL" id="GEN06072.1"/>
    </source>
</evidence>
<evidence type="ECO:0000256" key="1">
    <source>
        <dbReference type="SAM" id="Phobius"/>
    </source>
</evidence>
<accession>A0A511SX85</accession>
<comment type="caution">
    <text evidence="2">The sequence shown here is derived from an EMBL/GenBank/DDBJ whole genome shotgun (WGS) entry which is preliminary data.</text>
</comment>
<keyword evidence="1" id="KW-1133">Transmembrane helix</keyword>
<feature type="transmembrane region" description="Helical" evidence="1">
    <location>
        <begin position="369"/>
        <end position="389"/>
    </location>
</feature>
<dbReference type="RefSeq" id="WP_074951097.1">
    <property type="nucleotide sequence ID" value="NZ_BJXR01000014.1"/>
</dbReference>
<evidence type="ECO:0008006" key="6">
    <source>
        <dbReference type="Google" id="ProtNLM"/>
    </source>
</evidence>
<dbReference type="Proteomes" id="UP000183760">
    <property type="component" value="Unassembled WGS sequence"/>
</dbReference>
<keyword evidence="1" id="KW-0472">Membrane</keyword>
<dbReference type="EMBL" id="FOIB01000002">
    <property type="protein sequence ID" value="SET59433.1"/>
    <property type="molecule type" value="Genomic_DNA"/>
</dbReference>
<evidence type="ECO:0000313" key="4">
    <source>
        <dbReference type="Proteomes" id="UP000183760"/>
    </source>
</evidence>
<name>A0A511SX85_MYXFU</name>
<gene>
    <name evidence="2" type="ORF">MFU01_11090</name>
    <name evidence="3" type="ORF">SAMN05443572_102815</name>
</gene>
<reference evidence="3 4" key="1">
    <citation type="submission" date="2016-10" db="EMBL/GenBank/DDBJ databases">
        <authorList>
            <person name="Varghese N."/>
            <person name="Submissions S."/>
        </authorList>
    </citation>
    <scope>NUCLEOTIDE SEQUENCE [LARGE SCALE GENOMIC DNA]</scope>
    <source>
        <strain evidence="3 4">DSM 16525</strain>
    </source>
</reference>
<feature type="transmembrane region" description="Helical" evidence="1">
    <location>
        <begin position="401"/>
        <end position="420"/>
    </location>
</feature>